<dbReference type="InterPro" id="IPR047187">
    <property type="entry name" value="SF1_C_Upf1"/>
</dbReference>
<keyword evidence="10" id="KW-1185">Reference proteome</keyword>
<dbReference type="GO" id="GO:0043139">
    <property type="term" value="F:5'-3' DNA helicase activity"/>
    <property type="evidence" value="ECO:0007669"/>
    <property type="project" value="TreeGrafter"/>
</dbReference>
<dbReference type="InterPro" id="IPR050534">
    <property type="entry name" value="Coronavir_polyprotein_1ab"/>
</dbReference>
<accession>A0A934NNA6</accession>
<feature type="domain" description="DUF2726" evidence="6">
    <location>
        <begin position="838"/>
        <end position="909"/>
    </location>
</feature>
<evidence type="ECO:0000259" key="8">
    <source>
        <dbReference type="Pfam" id="PF13087"/>
    </source>
</evidence>
<dbReference type="Gene3D" id="3.40.50.300">
    <property type="entry name" value="P-loop containing nucleotide triphosphate hydrolases"/>
    <property type="match status" value="2"/>
</dbReference>
<evidence type="ECO:0000313" key="9">
    <source>
        <dbReference type="EMBL" id="MBJ8338285.1"/>
    </source>
</evidence>
<feature type="domain" description="DNA2/NAM7 helicase helicase" evidence="7">
    <location>
        <begin position="186"/>
        <end position="536"/>
    </location>
</feature>
<dbReference type="EMBL" id="JAEMNV010000002">
    <property type="protein sequence ID" value="MBJ8338285.1"/>
    <property type="molecule type" value="Genomic_DNA"/>
</dbReference>
<dbReference type="InterPro" id="IPR027417">
    <property type="entry name" value="P-loop_NTPase"/>
</dbReference>
<dbReference type="InterPro" id="IPR041677">
    <property type="entry name" value="DNA2/NAM7_AAA_11"/>
</dbReference>
<evidence type="ECO:0000256" key="2">
    <source>
        <dbReference type="ARBA" id="ARBA00022741"/>
    </source>
</evidence>
<keyword evidence="2" id="KW-0547">Nucleotide-binding</keyword>
<dbReference type="CDD" id="cd18808">
    <property type="entry name" value="SF1_C_Upf1"/>
    <property type="match status" value="1"/>
</dbReference>
<keyword evidence="4" id="KW-0347">Helicase</keyword>
<protein>
    <submittedName>
        <fullName evidence="9">AAA family ATPase</fullName>
    </submittedName>
</protein>
<feature type="domain" description="DNA2/NAM7 helicase-like C-terminal" evidence="8">
    <location>
        <begin position="566"/>
        <end position="730"/>
    </location>
</feature>
<keyword evidence="5" id="KW-0067">ATP-binding</keyword>
<evidence type="ECO:0000313" key="10">
    <source>
        <dbReference type="Proteomes" id="UP000655868"/>
    </source>
</evidence>
<dbReference type="PANTHER" id="PTHR43788">
    <property type="entry name" value="DNA2/NAM7 HELICASE FAMILY MEMBER"/>
    <property type="match status" value="1"/>
</dbReference>
<evidence type="ECO:0000256" key="5">
    <source>
        <dbReference type="ARBA" id="ARBA00022840"/>
    </source>
</evidence>
<dbReference type="RefSeq" id="WP_199702999.1">
    <property type="nucleotide sequence ID" value="NZ_JAEMNV010000002.1"/>
</dbReference>
<comment type="caution">
    <text evidence="9">The sequence shown here is derived from an EMBL/GenBank/DDBJ whole genome shotgun (WGS) entry which is preliminary data.</text>
</comment>
<dbReference type="GO" id="GO:0016787">
    <property type="term" value="F:hydrolase activity"/>
    <property type="evidence" value="ECO:0007669"/>
    <property type="project" value="UniProtKB-KW"/>
</dbReference>
<gene>
    <name evidence="9" type="ORF">JGU71_05260</name>
</gene>
<keyword evidence="3" id="KW-0378">Hydrolase</keyword>
<name>A0A934NNA6_9NOCA</name>
<evidence type="ECO:0000256" key="3">
    <source>
        <dbReference type="ARBA" id="ARBA00022801"/>
    </source>
</evidence>
<proteinExistence type="inferred from homology"/>
<dbReference type="SUPFAM" id="SSF52540">
    <property type="entry name" value="P-loop containing nucleoside triphosphate hydrolases"/>
    <property type="match status" value="1"/>
</dbReference>
<dbReference type="Pfam" id="PF13086">
    <property type="entry name" value="AAA_11"/>
    <property type="match status" value="1"/>
</dbReference>
<evidence type="ECO:0000256" key="4">
    <source>
        <dbReference type="ARBA" id="ARBA00022806"/>
    </source>
</evidence>
<dbReference type="Proteomes" id="UP000655868">
    <property type="component" value="Unassembled WGS sequence"/>
</dbReference>
<dbReference type="InterPro" id="IPR024402">
    <property type="entry name" value="DUF2726"/>
</dbReference>
<dbReference type="InterPro" id="IPR041679">
    <property type="entry name" value="DNA2/NAM7-like_C"/>
</dbReference>
<sequence>MDDLKYQVFLILGKDGKFEEKTSEIDHYRVDAEGVHVRFRGSAKTFAYGAQRIAILRSPVQVPLDGIRVEIDGKVIGDVSGVLCFDNPAGTWWRIFASDSPANSFSTFPGPRVRILRDEAALAPRAAAILNYWRSIVEILGDDDPLAWPYGRLRSVHPESVLSRYLNAEPIVPSGFPAPRIFPFSSNLSQSDAVENALLYPISVIDGPPGTGKTQTILNVIANILGDADATVGVVSFNNAAVANVGEKLKEEGFGYIVASLGNKENKEAFFASRNEGTGDPDRPSTEIGPESNIQLMEVNARMRRLQVVDRDRALRRHELKAYLLEQRHFLEHLDRHQVPALADIPLLRRSSERILDFLADAEMAAYYDGPVGRVVRRIRGYFRYGRTGGMNPADTDVLLQLQRIYYEKRVDELAQQIAVAERTLSSANFARDREEQGQLSTAMFRNALRLRYADTEWVEYKADDYKHRFAQFSKAHPVILSTCHSLANSIGSGKLLDYLIIDEASQVNLLAAGLALASARNVIVVGDERQLPHIVDQTVAATPPYSAYDYVRHNILSSLLELYGNTLPRTMLREHYRCDPMIIEFCNKKFYGGQMIPFTTSSCTQPLLVMSTVAGNHMRHHREGGKSNQREVDVIQQEVIPQQFAGVSPDRIGVTAAYRRQVGKLGDALDNLDVDTVHKFQGRQKDIVIMSAVIDESKQGNIGTKFVDDAHLVNVAVSRAVERFVLVTNHGKLRRTRNLRDLVDYIEYRDPTATLKSDVISVFDLLYRDYSARLAPLAARLKRVTNYDSENIVWTVLQDLFAESPYSDFYAHNNVKLRHLVHSLDGLTVEERSYVRHGASLDFVVFNRTSNRVAFSIEVDGFLFHEDRPEQLLRDRRKDAICAARGLNLLRLPTTGSGEERLIRERFDNVIYDEDTASAN</sequence>
<dbReference type="PANTHER" id="PTHR43788:SF8">
    <property type="entry name" value="DNA-BINDING PROTEIN SMUBP-2"/>
    <property type="match status" value="1"/>
</dbReference>
<organism evidence="9 10">
    <name type="scientific">Antrihabitans stalagmiti</name>
    <dbReference type="NCBI Taxonomy" id="2799499"/>
    <lineage>
        <taxon>Bacteria</taxon>
        <taxon>Bacillati</taxon>
        <taxon>Actinomycetota</taxon>
        <taxon>Actinomycetes</taxon>
        <taxon>Mycobacteriales</taxon>
        <taxon>Nocardiaceae</taxon>
        <taxon>Antrihabitans</taxon>
    </lineage>
</organism>
<evidence type="ECO:0000259" key="7">
    <source>
        <dbReference type="Pfam" id="PF13086"/>
    </source>
</evidence>
<evidence type="ECO:0000256" key="1">
    <source>
        <dbReference type="ARBA" id="ARBA00007913"/>
    </source>
</evidence>
<evidence type="ECO:0000259" key="6">
    <source>
        <dbReference type="Pfam" id="PF10881"/>
    </source>
</evidence>
<dbReference type="Pfam" id="PF10881">
    <property type="entry name" value="DUF2726"/>
    <property type="match status" value="1"/>
</dbReference>
<dbReference type="Pfam" id="PF13087">
    <property type="entry name" value="AAA_12"/>
    <property type="match status" value="1"/>
</dbReference>
<dbReference type="GO" id="GO:0005524">
    <property type="term" value="F:ATP binding"/>
    <property type="evidence" value="ECO:0007669"/>
    <property type="project" value="UniProtKB-KW"/>
</dbReference>
<reference evidence="9" key="1">
    <citation type="submission" date="2020-12" db="EMBL/GenBank/DDBJ databases">
        <title>Antrihabitans popcorni sp. nov. and Antrihabitans auranticaus sp. nov., isolated from a larva cave.</title>
        <authorList>
            <person name="Lee S.D."/>
            <person name="Kim I.S."/>
        </authorList>
    </citation>
    <scope>NUCLEOTIDE SEQUENCE</scope>
    <source>
        <strain evidence="9">YC3-6</strain>
    </source>
</reference>
<comment type="similarity">
    <text evidence="1">Belongs to the DNA2/NAM7 helicase family.</text>
</comment>
<dbReference type="AlphaFoldDB" id="A0A934NNA6"/>